<proteinExistence type="predicted"/>
<comment type="caution">
    <text evidence="4">The sequence shown here is derived from an EMBL/GenBank/DDBJ whole genome shotgun (WGS) entry which is preliminary data.</text>
</comment>
<accession>A0AA88XKK9</accession>
<dbReference type="Gene3D" id="1.10.1280.10">
    <property type="entry name" value="Di-copper center containing domain from catechol oxidase"/>
    <property type="match status" value="1"/>
</dbReference>
<evidence type="ECO:0000313" key="4">
    <source>
        <dbReference type="EMBL" id="KAK3082795.1"/>
    </source>
</evidence>
<reference evidence="4" key="1">
    <citation type="submission" date="2019-08" db="EMBL/GenBank/DDBJ databases">
        <title>The improved chromosome-level genome for the pearl oyster Pinctada fucata martensii using PacBio sequencing and Hi-C.</title>
        <authorList>
            <person name="Zheng Z."/>
        </authorList>
    </citation>
    <scope>NUCLEOTIDE SEQUENCE</scope>
    <source>
        <strain evidence="4">ZZ-2019</strain>
        <tissue evidence="4">Adductor muscle</tissue>
    </source>
</reference>
<organism evidence="4 5">
    <name type="scientific">Pinctada imbricata</name>
    <name type="common">Atlantic pearl-oyster</name>
    <name type="synonym">Pinctada martensii</name>
    <dbReference type="NCBI Taxonomy" id="66713"/>
    <lineage>
        <taxon>Eukaryota</taxon>
        <taxon>Metazoa</taxon>
        <taxon>Spiralia</taxon>
        <taxon>Lophotrochozoa</taxon>
        <taxon>Mollusca</taxon>
        <taxon>Bivalvia</taxon>
        <taxon>Autobranchia</taxon>
        <taxon>Pteriomorphia</taxon>
        <taxon>Pterioida</taxon>
        <taxon>Pterioidea</taxon>
        <taxon>Pteriidae</taxon>
        <taxon>Pinctada</taxon>
    </lineage>
</organism>
<evidence type="ECO:0000313" key="5">
    <source>
        <dbReference type="Proteomes" id="UP001186944"/>
    </source>
</evidence>
<name>A0AA88XKK9_PINIB</name>
<keyword evidence="2" id="KW-0186">Copper</keyword>
<evidence type="ECO:0000259" key="3">
    <source>
        <dbReference type="PROSITE" id="PS00497"/>
    </source>
</evidence>
<gene>
    <name evidence="4" type="ORF">FSP39_005432</name>
</gene>
<dbReference type="InterPro" id="IPR002227">
    <property type="entry name" value="Tyrosinase_Cu-bd"/>
</dbReference>
<feature type="domain" description="Tyrosinase copper-binding" evidence="3">
    <location>
        <begin position="38"/>
        <end position="55"/>
    </location>
</feature>
<dbReference type="InterPro" id="IPR008922">
    <property type="entry name" value="Di-copper_centre_dom_sf"/>
</dbReference>
<dbReference type="GO" id="GO:0046872">
    <property type="term" value="F:metal ion binding"/>
    <property type="evidence" value="ECO:0007669"/>
    <property type="project" value="UniProtKB-KW"/>
</dbReference>
<dbReference type="PANTHER" id="PTHR11474:SF126">
    <property type="entry name" value="TYROSINASE-LIKE PROTEIN TYR-1-RELATED"/>
    <property type="match status" value="1"/>
</dbReference>
<dbReference type="PRINTS" id="PR00092">
    <property type="entry name" value="TYROSINASE"/>
</dbReference>
<keyword evidence="5" id="KW-1185">Reference proteome</keyword>
<dbReference type="PROSITE" id="PS00497">
    <property type="entry name" value="TYROSINASE_1"/>
    <property type="match status" value="1"/>
</dbReference>
<dbReference type="AlphaFoldDB" id="A0AA88XKK9"/>
<evidence type="ECO:0000256" key="1">
    <source>
        <dbReference type="ARBA" id="ARBA00022723"/>
    </source>
</evidence>
<keyword evidence="1" id="KW-0479">Metal-binding</keyword>
<dbReference type="Proteomes" id="UP001186944">
    <property type="component" value="Unassembled WGS sequence"/>
</dbReference>
<dbReference type="SUPFAM" id="SSF48056">
    <property type="entry name" value="Di-copper centre-containing domain"/>
    <property type="match status" value="1"/>
</dbReference>
<sequence>MSECDRERFHRALHTLKRNGEYDRLVEYHSAQIRGSAHNGPAFLPWHRLYLLILENALRRIEPSITIPYWNSNLDANMWKHFVHPRDSVIWTSHFAGNEDDFDNSESFESWNIMRNIGAFGSLISDEELTELNELDSTTDFSERLEAVHDSVHVWVGGDMAGVASAPRDIIFFLHHCYIDYLWWQWQWDNRQRRSTWVYPSPTEEDGEYKTDHGPSDYLHGFDYDELEDIEPITNREGYSQGFAFDNVVYDRSPDCTRGTCTGPYLQCRSEWDQWDDWWLGGWIRQSSSQFCTSVANGEHSPVRRCRRSVKKQRFLKKYGHISLLHDWIAPYTRTSHYKHRSIEEKESIRIPKCLKEQIKYPGLQVKKGKSVQNDFRINCEQDISLWAFLPIKIIHLRPCGKKYSSFPVTNGHIDRKLDIYSDLMFRIDTNYTMPQEANSYENCIEDDAGYSKINIRSDGINYYGTYYDYIIIDNRQPIDNHVGYIGFRRPNEKQSEVFITVQDRCGRICIPKCLKVGSDPPEYESCSGVLKVDSSNSRYYGKTYSDAVLMYWSLTKDGLPSEREGEVFIKFYCDFKRRWFPWPGVRRQRTEY</sequence>
<dbReference type="EMBL" id="VSWD01000014">
    <property type="protein sequence ID" value="KAK3082795.1"/>
    <property type="molecule type" value="Genomic_DNA"/>
</dbReference>
<evidence type="ECO:0000256" key="2">
    <source>
        <dbReference type="ARBA" id="ARBA00023008"/>
    </source>
</evidence>
<dbReference type="PANTHER" id="PTHR11474">
    <property type="entry name" value="TYROSINASE FAMILY MEMBER"/>
    <property type="match status" value="1"/>
</dbReference>
<dbReference type="InterPro" id="IPR050316">
    <property type="entry name" value="Tyrosinase/Hemocyanin"/>
</dbReference>
<dbReference type="Pfam" id="PF00264">
    <property type="entry name" value="Tyrosinase"/>
    <property type="match status" value="2"/>
</dbReference>
<dbReference type="GO" id="GO:0016491">
    <property type="term" value="F:oxidoreductase activity"/>
    <property type="evidence" value="ECO:0007669"/>
    <property type="project" value="InterPro"/>
</dbReference>
<protein>
    <recommendedName>
        <fullName evidence="3">Tyrosinase copper-binding domain-containing protein</fullName>
    </recommendedName>
</protein>